<feature type="compositionally biased region" description="Acidic residues" evidence="1">
    <location>
        <begin position="733"/>
        <end position="751"/>
    </location>
</feature>
<feature type="compositionally biased region" description="Basic residues" evidence="1">
    <location>
        <begin position="875"/>
        <end position="889"/>
    </location>
</feature>
<organism evidence="2 3">
    <name type="scientific">Anthostomella pinea</name>
    <dbReference type="NCBI Taxonomy" id="933095"/>
    <lineage>
        <taxon>Eukaryota</taxon>
        <taxon>Fungi</taxon>
        <taxon>Dikarya</taxon>
        <taxon>Ascomycota</taxon>
        <taxon>Pezizomycotina</taxon>
        <taxon>Sordariomycetes</taxon>
        <taxon>Xylariomycetidae</taxon>
        <taxon>Xylariales</taxon>
        <taxon>Xylariaceae</taxon>
        <taxon>Anthostomella</taxon>
    </lineage>
</organism>
<feature type="region of interest" description="Disordered" evidence="1">
    <location>
        <begin position="773"/>
        <end position="1018"/>
    </location>
</feature>
<evidence type="ECO:0000313" key="2">
    <source>
        <dbReference type="EMBL" id="CAJ2514137.1"/>
    </source>
</evidence>
<feature type="region of interest" description="Disordered" evidence="1">
    <location>
        <begin position="722"/>
        <end position="756"/>
    </location>
</feature>
<feature type="compositionally biased region" description="Low complexity" evidence="1">
    <location>
        <begin position="722"/>
        <end position="732"/>
    </location>
</feature>
<evidence type="ECO:0000256" key="1">
    <source>
        <dbReference type="SAM" id="MobiDB-lite"/>
    </source>
</evidence>
<feature type="compositionally biased region" description="Low complexity" evidence="1">
    <location>
        <begin position="1042"/>
        <end position="1058"/>
    </location>
</feature>
<feature type="compositionally biased region" description="Polar residues" evidence="1">
    <location>
        <begin position="980"/>
        <end position="997"/>
    </location>
</feature>
<comment type="caution">
    <text evidence="2">The sequence shown here is derived from an EMBL/GenBank/DDBJ whole genome shotgun (WGS) entry which is preliminary data.</text>
</comment>
<reference evidence="2" key="1">
    <citation type="submission" date="2023-10" db="EMBL/GenBank/DDBJ databases">
        <authorList>
            <person name="Hackl T."/>
        </authorList>
    </citation>
    <scope>NUCLEOTIDE SEQUENCE</scope>
</reference>
<feature type="compositionally biased region" description="Low complexity" evidence="1">
    <location>
        <begin position="929"/>
        <end position="939"/>
    </location>
</feature>
<protein>
    <submittedName>
        <fullName evidence="2">Uu.00g022560.m01.CDS01</fullName>
    </submittedName>
</protein>
<dbReference type="EMBL" id="CAUWAG010000020">
    <property type="protein sequence ID" value="CAJ2514137.1"/>
    <property type="molecule type" value="Genomic_DNA"/>
</dbReference>
<dbReference type="AlphaFoldDB" id="A0AAI8VZY6"/>
<proteinExistence type="predicted"/>
<gene>
    <name evidence="2" type="ORF">KHLLAP_LOCUS14605</name>
</gene>
<accession>A0AAI8VZY6</accession>
<keyword evidence="3" id="KW-1185">Reference proteome</keyword>
<feature type="region of interest" description="Disordered" evidence="1">
    <location>
        <begin position="1042"/>
        <end position="1082"/>
    </location>
</feature>
<feature type="region of interest" description="Disordered" evidence="1">
    <location>
        <begin position="1"/>
        <end position="49"/>
    </location>
</feature>
<name>A0AAI8VZY6_9PEZI</name>
<sequence>MQDAKPGPAALQPTKAFTVKVRRSRHDRPNPDNEDSDEEVNLQVPDPNIPLDLLDKPLQEWTDPAMMFLPAQDGDDAATSLPPSYENHTAPAHRLFTVWPNLDEYGKTVVLKELTDHLKSFQLACNLLELQPSEVESFLRKYVEDRHHAQQWRQGLNTNQSPLVRIRAVSVALAREFLAFMGLGDYMDAVGSWENCNIAWPPEIDITDSDERGLGHSRIQFPVQDPILAGASEAIPRFQAYNATLRKPEDERGVVAFRAPQPGQGEADASTGIRIHYFMLPAGSVVFGPNGRKTLIHGGKYRLMYPNMPDEPQGLDTSELLIAKNFIQEPPVSCQYDWQQPLPYHVNRSNRSSMIANQPESSFFNNAFGALHPQTSFFDDAFEASHPQTTLRQVEIDNLWLPRGGTSLNGMPFSQRGAKFESPPSQGRSVHFERAMNKVRALEIEHQSNQTPDYRLARASEAQPTLAKAMRQGLELRVYPDLARELEQFDAPGFAEQRITEALSQSLTTDDPKSKTDRLIEKGNQRDVQDYSHGAKQHVPFHSVYNDQPPDEATADPRDIFPNPYELEELREPATAPFHQDGEPRGPLELGPVKQLVDLKLNAHGALYQFRFPRGYLVESPSGYIMNFDTDHMEPADGPSQPGMGGQYTFVPPRILVEAPDFKWYPMDDFTMLRMFVGEDMVILRDGVVLPHFMDFGFHQLSRGHDGIDVYGENGRYHVFGLPPGLQPAGQGDDPDAMEVDEEEDMEDSEESPQHEALGIMARHQAYLDRLEHEEKEEDRKAKRRAGNLRGTNGRYSQPGTNQASGALQKAPKKAVDGATAQAHKEDSPAIRSRRARPIKNTTHDKHLGLVEYNPEDLKNDSDSDEEPFIDIPARKQKTPTPRKRRAKPKPNGPDGDIPASLQGQAQHGRPSLPLPMFDAIATREAYQANPKASKASANSRKRQPTSSTAVAQPADLNINVSSLQLDGAADETKPKRMYTRQSKAQSQQEAENTSRSPARPRNTPGKATSAVKAASPDVQNLNRFILSQQADVSNAFAAGLSASQGAADAAGTAGQDLPSAAQQPGDEFIKYGDTDPETDAE</sequence>
<feature type="compositionally biased region" description="Polar residues" evidence="1">
    <location>
        <begin position="790"/>
        <end position="806"/>
    </location>
</feature>
<dbReference type="Proteomes" id="UP001295740">
    <property type="component" value="Unassembled WGS sequence"/>
</dbReference>
<evidence type="ECO:0000313" key="3">
    <source>
        <dbReference type="Proteomes" id="UP001295740"/>
    </source>
</evidence>